<sequence>ARRRQGDRCDRGGGRAARGAHHRAARADGGRPARGSRRAQDRRGGRADRRLCQEHRQAGAADR</sequence>
<organism evidence="2">
    <name type="scientific">Tanacetum cinerariifolium</name>
    <name type="common">Dalmatian daisy</name>
    <name type="synonym">Chrysanthemum cinerariifolium</name>
    <dbReference type="NCBI Taxonomy" id="118510"/>
    <lineage>
        <taxon>Eukaryota</taxon>
        <taxon>Viridiplantae</taxon>
        <taxon>Streptophyta</taxon>
        <taxon>Embryophyta</taxon>
        <taxon>Tracheophyta</taxon>
        <taxon>Spermatophyta</taxon>
        <taxon>Magnoliopsida</taxon>
        <taxon>eudicotyledons</taxon>
        <taxon>Gunneridae</taxon>
        <taxon>Pentapetalae</taxon>
        <taxon>asterids</taxon>
        <taxon>campanulids</taxon>
        <taxon>Asterales</taxon>
        <taxon>Asteraceae</taxon>
        <taxon>Asteroideae</taxon>
        <taxon>Anthemideae</taxon>
        <taxon>Anthemidinae</taxon>
        <taxon>Tanacetum</taxon>
    </lineage>
</organism>
<feature type="region of interest" description="Disordered" evidence="1">
    <location>
        <begin position="1"/>
        <end position="63"/>
    </location>
</feature>
<feature type="compositionally biased region" description="Basic and acidic residues" evidence="1">
    <location>
        <begin position="1"/>
        <end position="13"/>
    </location>
</feature>
<name>A0A699XMT7_TANCI</name>
<comment type="caution">
    <text evidence="2">The sequence shown here is derived from an EMBL/GenBank/DDBJ whole genome shotgun (WGS) entry which is preliminary data.</text>
</comment>
<proteinExistence type="predicted"/>
<dbReference type="AlphaFoldDB" id="A0A699XMT7"/>
<gene>
    <name evidence="2" type="ORF">Tci_931529</name>
</gene>
<reference evidence="2" key="1">
    <citation type="journal article" date="2019" name="Sci. Rep.">
        <title>Draft genome of Tanacetum cinerariifolium, the natural source of mosquito coil.</title>
        <authorList>
            <person name="Yamashiro T."/>
            <person name="Shiraishi A."/>
            <person name="Satake H."/>
            <person name="Nakayama K."/>
        </authorList>
    </citation>
    <scope>NUCLEOTIDE SEQUENCE</scope>
</reference>
<feature type="compositionally biased region" description="Basic and acidic residues" evidence="1">
    <location>
        <begin position="38"/>
        <end position="63"/>
    </location>
</feature>
<evidence type="ECO:0000256" key="1">
    <source>
        <dbReference type="SAM" id="MobiDB-lite"/>
    </source>
</evidence>
<accession>A0A699XMT7</accession>
<dbReference type="EMBL" id="BKCJ011866529">
    <property type="protein sequence ID" value="GFD59560.1"/>
    <property type="molecule type" value="Genomic_DNA"/>
</dbReference>
<feature type="non-terminal residue" evidence="2">
    <location>
        <position position="1"/>
    </location>
</feature>
<evidence type="ECO:0000313" key="2">
    <source>
        <dbReference type="EMBL" id="GFD59560.1"/>
    </source>
</evidence>
<feature type="non-terminal residue" evidence="2">
    <location>
        <position position="63"/>
    </location>
</feature>
<protein>
    <submittedName>
        <fullName evidence="2">Uncharacterized protein</fullName>
    </submittedName>
</protein>